<dbReference type="InterPro" id="IPR012337">
    <property type="entry name" value="RNaseH-like_sf"/>
</dbReference>
<evidence type="ECO:0000313" key="1">
    <source>
        <dbReference type="EMBL" id="KIK16439.1"/>
    </source>
</evidence>
<evidence type="ECO:0000313" key="2">
    <source>
        <dbReference type="Proteomes" id="UP000054018"/>
    </source>
</evidence>
<dbReference type="OrthoDB" id="2639200at2759"/>
<feature type="non-terminal residue" evidence="1">
    <location>
        <position position="1"/>
    </location>
</feature>
<proteinExistence type="predicted"/>
<protein>
    <recommendedName>
        <fullName evidence="3">HAT C-terminal dimerisation domain-containing protein</fullName>
    </recommendedName>
</protein>
<reference evidence="2" key="2">
    <citation type="submission" date="2015-01" db="EMBL/GenBank/DDBJ databases">
        <title>Evolutionary Origins and Diversification of the Mycorrhizal Mutualists.</title>
        <authorList>
            <consortium name="DOE Joint Genome Institute"/>
            <consortium name="Mycorrhizal Genomics Consortium"/>
            <person name="Kohler A."/>
            <person name="Kuo A."/>
            <person name="Nagy L.G."/>
            <person name="Floudas D."/>
            <person name="Copeland A."/>
            <person name="Barry K.W."/>
            <person name="Cichocki N."/>
            <person name="Veneault-Fourrey C."/>
            <person name="LaButti K."/>
            <person name="Lindquist E.A."/>
            <person name="Lipzen A."/>
            <person name="Lundell T."/>
            <person name="Morin E."/>
            <person name="Murat C."/>
            <person name="Riley R."/>
            <person name="Ohm R."/>
            <person name="Sun H."/>
            <person name="Tunlid A."/>
            <person name="Henrissat B."/>
            <person name="Grigoriev I.V."/>
            <person name="Hibbett D.S."/>
            <person name="Martin F."/>
        </authorList>
    </citation>
    <scope>NUCLEOTIDE SEQUENCE [LARGE SCALE GENOMIC DNA]</scope>
    <source>
        <strain evidence="2">441</strain>
    </source>
</reference>
<name>A0A0C9YRH9_9AGAM</name>
<sequence>FTMDNASNNKRCMQELQNLLHAQDVEFGALDHLVMCFPHITHICVTHVLDNFTDADLADSGQAWAHAFPGEEEQEEYLEAVRSDPISRGHDIVRAIHASGLHQDERAQQVPLRVQQRMSSESPPHLGSTVPCFELLMSAWETLGETDVCLRPWTDVGLKWAVEYYQQMDNTRAYVISMFVDPTIRLSWIVNYWEDEYVASAERMLLQLMHEYRQKLPQMPISAQKQGKGSVHTIDSLAAHFGIKDMGTKTQPQPQREVMPDNEYYTYVNGDLWDDGSDPLKFWERKTFPTIFAIAMDYLPHQGRFEVLVFPDNYVK</sequence>
<gene>
    <name evidence="1" type="ORF">PISMIDRAFT_113345</name>
</gene>
<dbReference type="HOGENOM" id="CLU_009123_6_3_1"/>
<dbReference type="EMBL" id="KN833857">
    <property type="protein sequence ID" value="KIK16439.1"/>
    <property type="molecule type" value="Genomic_DNA"/>
</dbReference>
<organism evidence="1 2">
    <name type="scientific">Pisolithus microcarpus 441</name>
    <dbReference type="NCBI Taxonomy" id="765257"/>
    <lineage>
        <taxon>Eukaryota</taxon>
        <taxon>Fungi</taxon>
        <taxon>Dikarya</taxon>
        <taxon>Basidiomycota</taxon>
        <taxon>Agaricomycotina</taxon>
        <taxon>Agaricomycetes</taxon>
        <taxon>Agaricomycetidae</taxon>
        <taxon>Boletales</taxon>
        <taxon>Sclerodermatineae</taxon>
        <taxon>Pisolithaceae</taxon>
        <taxon>Pisolithus</taxon>
    </lineage>
</organism>
<dbReference type="Proteomes" id="UP000054018">
    <property type="component" value="Unassembled WGS sequence"/>
</dbReference>
<reference evidence="1 2" key="1">
    <citation type="submission" date="2014-04" db="EMBL/GenBank/DDBJ databases">
        <authorList>
            <consortium name="DOE Joint Genome Institute"/>
            <person name="Kuo A."/>
            <person name="Kohler A."/>
            <person name="Costa M.D."/>
            <person name="Nagy L.G."/>
            <person name="Floudas D."/>
            <person name="Copeland A."/>
            <person name="Barry K.W."/>
            <person name="Cichocki N."/>
            <person name="Veneault-Fourrey C."/>
            <person name="LaButti K."/>
            <person name="Lindquist E.A."/>
            <person name="Lipzen A."/>
            <person name="Lundell T."/>
            <person name="Morin E."/>
            <person name="Murat C."/>
            <person name="Sun H."/>
            <person name="Tunlid A."/>
            <person name="Henrissat B."/>
            <person name="Grigoriev I.V."/>
            <person name="Hibbett D.S."/>
            <person name="Martin F."/>
            <person name="Nordberg H.P."/>
            <person name="Cantor M.N."/>
            <person name="Hua S.X."/>
        </authorList>
    </citation>
    <scope>NUCLEOTIDE SEQUENCE [LARGE SCALE GENOMIC DNA]</scope>
    <source>
        <strain evidence="1 2">441</strain>
    </source>
</reference>
<accession>A0A0C9YRH9</accession>
<dbReference type="SUPFAM" id="SSF53098">
    <property type="entry name" value="Ribonuclease H-like"/>
    <property type="match status" value="1"/>
</dbReference>
<keyword evidence="2" id="KW-1185">Reference proteome</keyword>
<dbReference type="AlphaFoldDB" id="A0A0C9YRH9"/>
<evidence type="ECO:0008006" key="3">
    <source>
        <dbReference type="Google" id="ProtNLM"/>
    </source>
</evidence>